<dbReference type="AlphaFoldDB" id="A0A5C3FTG1"/>
<evidence type="ECO:0000256" key="2">
    <source>
        <dbReference type="SAM" id="SignalP"/>
    </source>
</evidence>
<protein>
    <recommendedName>
        <fullName evidence="5">Secreted protein</fullName>
    </recommendedName>
</protein>
<keyword evidence="4" id="KW-1185">Reference proteome</keyword>
<dbReference type="Proteomes" id="UP000325008">
    <property type="component" value="Unassembled WGS sequence"/>
</dbReference>
<feature type="region of interest" description="Disordered" evidence="1">
    <location>
        <begin position="33"/>
        <end position="55"/>
    </location>
</feature>
<feature type="signal peptide" evidence="2">
    <location>
        <begin position="1"/>
        <end position="15"/>
    </location>
</feature>
<organism evidence="3 4">
    <name type="scientific">Pseudozyma antarctica</name>
    <name type="common">Yeast</name>
    <name type="synonym">Candida antarctica</name>
    <dbReference type="NCBI Taxonomy" id="84753"/>
    <lineage>
        <taxon>Eukaryota</taxon>
        <taxon>Fungi</taxon>
        <taxon>Dikarya</taxon>
        <taxon>Basidiomycota</taxon>
        <taxon>Ustilaginomycotina</taxon>
        <taxon>Ustilaginomycetes</taxon>
        <taxon>Ustilaginales</taxon>
        <taxon>Ustilaginaceae</taxon>
        <taxon>Moesziomyces</taxon>
    </lineage>
</organism>
<accession>A0A5C3FTG1</accession>
<gene>
    <name evidence="3" type="ORF">PSANT_05416</name>
</gene>
<evidence type="ECO:0000313" key="3">
    <source>
        <dbReference type="EMBL" id="SPO47728.1"/>
    </source>
</evidence>
<evidence type="ECO:0008006" key="5">
    <source>
        <dbReference type="Google" id="ProtNLM"/>
    </source>
</evidence>
<reference evidence="3" key="1">
    <citation type="submission" date="2018-03" db="EMBL/GenBank/DDBJ databases">
        <authorList>
            <person name="Guldener U."/>
        </authorList>
    </citation>
    <scope>NUCLEOTIDE SEQUENCE [LARGE SCALE GENOMIC DNA]</scope>
    <source>
        <strain evidence="3">ATCC34888</strain>
    </source>
</reference>
<dbReference type="EMBL" id="OOIQ01000015">
    <property type="protein sequence ID" value="SPO47728.1"/>
    <property type="molecule type" value="Genomic_DNA"/>
</dbReference>
<comment type="caution">
    <text evidence="3">The sequence shown here is derived from an EMBL/GenBank/DDBJ whole genome shotgun (WGS) entry which is preliminary data.</text>
</comment>
<feature type="chain" id="PRO_5022889703" description="Secreted protein" evidence="2">
    <location>
        <begin position="16"/>
        <end position="139"/>
    </location>
</feature>
<evidence type="ECO:0000313" key="4">
    <source>
        <dbReference type="Proteomes" id="UP000325008"/>
    </source>
</evidence>
<sequence length="139" mass="15306">MLLLLLVRLLRLTLARILKLNFLGRITRSPDGRACACSPTAHTRSPPFAPTRTQPRNLAEPPLARSLARFARSLARQICSLGHFTASLASACARTLFGGALRLWSSCLDRLAPPLGPEPKVAALFVFWLHLVRVRRGSE</sequence>
<name>A0A5C3FTG1_PSEA2</name>
<evidence type="ECO:0000256" key="1">
    <source>
        <dbReference type="SAM" id="MobiDB-lite"/>
    </source>
</evidence>
<keyword evidence="2" id="KW-0732">Signal</keyword>
<proteinExistence type="predicted"/>